<feature type="region of interest" description="Disordered" evidence="1">
    <location>
        <begin position="126"/>
        <end position="201"/>
    </location>
</feature>
<dbReference type="Proteomes" id="UP000225972">
    <property type="component" value="Unassembled WGS sequence"/>
</dbReference>
<sequence length="329" mass="35739">MQPIVAKRDCVSSGVEVRGHEVSKIRLICPNCGAQYEVPAEVVPDEGRDVQCSNCAHTWFQRHPDHDPDLAEDLNQPVPDTAWEPEEPPAPPPVADTPVEDVPVEAPPAPRGIDPEMAELFREEREYEANQRVADALESQPDLGLQEPSEDEQARRSREARERMARMRGEDPAAAPAPPPPLAAPEPEPETDREYAVAQAAAAAAAGSRRDLLPDVEEINQTLRSSSEPRVIDTAPKQVLPPDEPKKKGGFSRGFLTMVFLAAIAVGVYVMAPKISEQLPQAKPYLDGYVAQVDGLRLWLDGQVTALLTTLDGMSSEAESAPDGAENDS</sequence>
<dbReference type="Pfam" id="PF13717">
    <property type="entry name" value="Zn_ribbon_4"/>
    <property type="match status" value="1"/>
</dbReference>
<proteinExistence type="predicted"/>
<keyword evidence="2" id="KW-0812">Transmembrane</keyword>
<protein>
    <recommendedName>
        <fullName evidence="3">Zinc finger/thioredoxin putative domain-containing protein</fullName>
    </recommendedName>
</protein>
<accession>A0A238J8R6</accession>
<feature type="transmembrane region" description="Helical" evidence="2">
    <location>
        <begin position="254"/>
        <end position="272"/>
    </location>
</feature>
<dbReference type="EMBL" id="FXXP01000001">
    <property type="protein sequence ID" value="SMX27101.1"/>
    <property type="molecule type" value="Genomic_DNA"/>
</dbReference>
<reference evidence="5" key="1">
    <citation type="submission" date="2017-05" db="EMBL/GenBank/DDBJ databases">
        <authorList>
            <person name="Rodrigo-Torres L."/>
            <person name="Arahal R. D."/>
            <person name="Lucena T."/>
        </authorList>
    </citation>
    <scope>NUCLEOTIDE SEQUENCE [LARGE SCALE GENOMIC DNA]</scope>
    <source>
        <strain evidence="5">CECT 8649</strain>
    </source>
</reference>
<evidence type="ECO:0000259" key="3">
    <source>
        <dbReference type="Pfam" id="PF13717"/>
    </source>
</evidence>
<gene>
    <name evidence="4" type="ORF">TRP8649_01203</name>
</gene>
<keyword evidence="2" id="KW-1133">Transmembrane helix</keyword>
<dbReference type="InterPro" id="IPR011723">
    <property type="entry name" value="Znf/thioredoxin_put"/>
</dbReference>
<feature type="compositionally biased region" description="Basic and acidic residues" evidence="1">
    <location>
        <begin position="152"/>
        <end position="171"/>
    </location>
</feature>
<keyword evidence="5" id="KW-1185">Reference proteome</keyword>
<feature type="region of interest" description="Disordered" evidence="1">
    <location>
        <begin position="222"/>
        <end position="246"/>
    </location>
</feature>
<evidence type="ECO:0000313" key="5">
    <source>
        <dbReference type="Proteomes" id="UP000225972"/>
    </source>
</evidence>
<feature type="domain" description="Zinc finger/thioredoxin putative" evidence="3">
    <location>
        <begin position="27"/>
        <end position="60"/>
    </location>
</feature>
<keyword evidence="2" id="KW-0472">Membrane</keyword>
<evidence type="ECO:0000256" key="2">
    <source>
        <dbReference type="SAM" id="Phobius"/>
    </source>
</evidence>
<feature type="region of interest" description="Disordered" evidence="1">
    <location>
        <begin position="64"/>
        <end position="113"/>
    </location>
</feature>
<evidence type="ECO:0000256" key="1">
    <source>
        <dbReference type="SAM" id="MobiDB-lite"/>
    </source>
</evidence>
<evidence type="ECO:0000313" key="4">
    <source>
        <dbReference type="EMBL" id="SMX27101.1"/>
    </source>
</evidence>
<dbReference type="AlphaFoldDB" id="A0A238J8R6"/>
<name>A0A238J8R6_9RHOB</name>
<feature type="compositionally biased region" description="Pro residues" evidence="1">
    <location>
        <begin position="175"/>
        <end position="186"/>
    </location>
</feature>
<organism evidence="4 5">
    <name type="scientific">Pelagimonas phthalicica</name>
    <dbReference type="NCBI Taxonomy" id="1037362"/>
    <lineage>
        <taxon>Bacteria</taxon>
        <taxon>Pseudomonadati</taxon>
        <taxon>Pseudomonadota</taxon>
        <taxon>Alphaproteobacteria</taxon>
        <taxon>Rhodobacterales</taxon>
        <taxon>Roseobacteraceae</taxon>
        <taxon>Pelagimonas</taxon>
    </lineage>
</organism>
<dbReference type="NCBIfam" id="TIGR02098">
    <property type="entry name" value="MJ0042_CXXC"/>
    <property type="match status" value="1"/>
</dbReference>